<evidence type="ECO:0000313" key="2">
    <source>
        <dbReference type="EMBL" id="QDI05832.1"/>
    </source>
</evidence>
<feature type="chain" id="PRO_5021739057" description="Lipoprotein" evidence="1">
    <location>
        <begin position="25"/>
        <end position="107"/>
    </location>
</feature>
<reference evidence="2 3" key="1">
    <citation type="submission" date="2019-03" db="EMBL/GenBank/DDBJ databases">
        <title>Tal1 in Xanthomonas translucens pv. cerealis Contributes to Virulence in Bacterial Leaf Streak of Wheat.</title>
        <authorList>
            <person name="Shah S.M.A."/>
            <person name="Haq F."/>
            <person name="Ma W."/>
            <person name="Xu X."/>
            <person name="Wang S."/>
            <person name="Xu Z."/>
            <person name="Zou L."/>
            <person name="Zhu B."/>
            <person name="Chen G."/>
        </authorList>
    </citation>
    <scope>NUCLEOTIDE SEQUENCE [LARGE SCALE GENOMIC DNA]</scope>
    <source>
        <strain evidence="2 3">01</strain>
    </source>
</reference>
<gene>
    <name evidence="2" type="ORF">E4A48_08680</name>
</gene>
<evidence type="ECO:0008006" key="4">
    <source>
        <dbReference type="Google" id="ProtNLM"/>
    </source>
</evidence>
<keyword evidence="3" id="KW-1185">Reference proteome</keyword>
<proteinExistence type="predicted"/>
<sequence>MLNPFHVLRVISATVLMVAISSCASIQGGLDRFDDWLGQKSSNDGRYLASCYEPGNTFDDTTAPPCELSIRRHCPNGFTILSVGAIENSNPRSFTEKYKITAVAQCK</sequence>
<feature type="signal peptide" evidence="1">
    <location>
        <begin position="1"/>
        <end position="24"/>
    </location>
</feature>
<dbReference type="Proteomes" id="UP000319349">
    <property type="component" value="Chromosome"/>
</dbReference>
<name>A0A514EIH3_9XANT</name>
<organism evidence="2 3">
    <name type="scientific">Xanthomonas cerealis pv. cerealis</name>
    <dbReference type="NCBI Taxonomy" id="152263"/>
    <lineage>
        <taxon>Bacteria</taxon>
        <taxon>Pseudomonadati</taxon>
        <taxon>Pseudomonadota</taxon>
        <taxon>Gammaproteobacteria</taxon>
        <taxon>Lysobacterales</taxon>
        <taxon>Lysobacteraceae</taxon>
        <taxon>Xanthomonas</taxon>
        <taxon>Xanthomonas translucens group</taxon>
        <taxon>Xanthomonas cerealis</taxon>
    </lineage>
</organism>
<evidence type="ECO:0000313" key="3">
    <source>
        <dbReference type="Proteomes" id="UP000319349"/>
    </source>
</evidence>
<dbReference type="AlphaFoldDB" id="A0A514EIH3"/>
<keyword evidence="1" id="KW-0732">Signal</keyword>
<protein>
    <recommendedName>
        <fullName evidence="4">Lipoprotein</fullName>
    </recommendedName>
</protein>
<accession>A0A514EIH3</accession>
<dbReference type="EMBL" id="CP038228">
    <property type="protein sequence ID" value="QDI05832.1"/>
    <property type="molecule type" value="Genomic_DNA"/>
</dbReference>
<evidence type="ECO:0000256" key="1">
    <source>
        <dbReference type="SAM" id="SignalP"/>
    </source>
</evidence>